<gene>
    <name evidence="2" type="ORF">RchiOBHm_Chr4g0424691</name>
</gene>
<organism evidence="2 3">
    <name type="scientific">Rosa chinensis</name>
    <name type="common">China rose</name>
    <dbReference type="NCBI Taxonomy" id="74649"/>
    <lineage>
        <taxon>Eukaryota</taxon>
        <taxon>Viridiplantae</taxon>
        <taxon>Streptophyta</taxon>
        <taxon>Embryophyta</taxon>
        <taxon>Tracheophyta</taxon>
        <taxon>Spermatophyta</taxon>
        <taxon>Magnoliopsida</taxon>
        <taxon>eudicotyledons</taxon>
        <taxon>Gunneridae</taxon>
        <taxon>Pentapetalae</taxon>
        <taxon>rosids</taxon>
        <taxon>fabids</taxon>
        <taxon>Rosales</taxon>
        <taxon>Rosaceae</taxon>
        <taxon>Rosoideae</taxon>
        <taxon>Rosoideae incertae sedis</taxon>
        <taxon>Rosa</taxon>
    </lineage>
</organism>
<evidence type="ECO:0000256" key="1">
    <source>
        <dbReference type="SAM" id="Phobius"/>
    </source>
</evidence>
<accession>A0A2P6QYY3</accession>
<dbReference type="Proteomes" id="UP000238479">
    <property type="component" value="Chromosome 4"/>
</dbReference>
<name>A0A2P6QYY3_ROSCH</name>
<evidence type="ECO:0000313" key="2">
    <source>
        <dbReference type="EMBL" id="PRQ39394.1"/>
    </source>
</evidence>
<keyword evidence="1" id="KW-1133">Transmembrane helix</keyword>
<feature type="transmembrane region" description="Helical" evidence="1">
    <location>
        <begin position="21"/>
        <end position="51"/>
    </location>
</feature>
<evidence type="ECO:0000313" key="3">
    <source>
        <dbReference type="Proteomes" id="UP000238479"/>
    </source>
</evidence>
<comment type="caution">
    <text evidence="2">The sequence shown here is derived from an EMBL/GenBank/DDBJ whole genome shotgun (WGS) entry which is preliminary data.</text>
</comment>
<protein>
    <submittedName>
        <fullName evidence="2">Uncharacterized protein</fullName>
    </submittedName>
</protein>
<dbReference type="AlphaFoldDB" id="A0A2P6QYY3"/>
<dbReference type="Gramene" id="PRQ39394">
    <property type="protein sequence ID" value="PRQ39394"/>
    <property type="gene ID" value="RchiOBHm_Chr4g0424691"/>
</dbReference>
<keyword evidence="3" id="KW-1185">Reference proteome</keyword>
<proteinExistence type="predicted"/>
<keyword evidence="1" id="KW-0812">Transmembrane</keyword>
<sequence>MVNFRRQGRRWITMAATAMWWRLNSALGFALVWLFGPSIGMLGFLHVHWALLKWSFWVGL</sequence>
<reference evidence="2 3" key="1">
    <citation type="journal article" date="2018" name="Nat. Genet.">
        <title>The Rosa genome provides new insights in the design of modern roses.</title>
        <authorList>
            <person name="Bendahmane M."/>
        </authorList>
    </citation>
    <scope>NUCLEOTIDE SEQUENCE [LARGE SCALE GENOMIC DNA]</scope>
    <source>
        <strain evidence="3">cv. Old Blush</strain>
    </source>
</reference>
<dbReference type="EMBL" id="PDCK01000042">
    <property type="protein sequence ID" value="PRQ39394.1"/>
    <property type="molecule type" value="Genomic_DNA"/>
</dbReference>
<keyword evidence="1" id="KW-0472">Membrane</keyword>